<dbReference type="GO" id="GO:0003830">
    <property type="term" value="F:beta-1,4-mannosylglycoprotein 4-beta-N-acetylglucosaminyltransferase activity"/>
    <property type="evidence" value="ECO:0007669"/>
    <property type="project" value="InterPro"/>
</dbReference>
<keyword evidence="1" id="KW-0808">Transferase</keyword>
<protein>
    <submittedName>
        <fullName evidence="1">Glycosyl transferase GT17 family</fullName>
    </submittedName>
</protein>
<dbReference type="GO" id="GO:0016020">
    <property type="term" value="C:membrane"/>
    <property type="evidence" value="ECO:0007669"/>
    <property type="project" value="InterPro"/>
</dbReference>
<dbReference type="InterPro" id="IPR029044">
    <property type="entry name" value="Nucleotide-diphossugar_trans"/>
</dbReference>
<dbReference type="OrthoDB" id="1997677at2"/>
<evidence type="ECO:0000313" key="2">
    <source>
        <dbReference type="Proteomes" id="UP000179284"/>
    </source>
</evidence>
<dbReference type="RefSeq" id="WP_071177027.1">
    <property type="nucleotide sequence ID" value="NZ_CP017831.1"/>
</dbReference>
<organism evidence="1 2">
    <name type="scientific">Butyrivibrio hungatei</name>
    <dbReference type="NCBI Taxonomy" id="185008"/>
    <lineage>
        <taxon>Bacteria</taxon>
        <taxon>Bacillati</taxon>
        <taxon>Bacillota</taxon>
        <taxon>Clostridia</taxon>
        <taxon>Lachnospirales</taxon>
        <taxon>Lachnospiraceae</taxon>
        <taxon>Butyrivibrio</taxon>
    </lineage>
</organism>
<dbReference type="GO" id="GO:0006044">
    <property type="term" value="P:N-acetylglucosamine metabolic process"/>
    <property type="evidence" value="ECO:0007669"/>
    <property type="project" value="TreeGrafter"/>
</dbReference>
<accession>A0A1D9P4C1</accession>
<dbReference type="AlphaFoldDB" id="A0A1D9P4C1"/>
<keyword evidence="2" id="KW-1185">Reference proteome</keyword>
<dbReference type="Pfam" id="PF04724">
    <property type="entry name" value="Glyco_transf_17"/>
    <property type="match status" value="1"/>
</dbReference>
<proteinExistence type="predicted"/>
<reference evidence="2" key="1">
    <citation type="submission" date="2016-10" db="EMBL/GenBank/DDBJ databases">
        <title>The complete genome sequence of the rumen bacterium Butyrivibrio hungatei MB2003.</title>
        <authorList>
            <person name="Palevich N."/>
            <person name="Kelly W.J."/>
            <person name="Leahy S.C."/>
            <person name="Altermann E."/>
            <person name="Rakonjac J."/>
            <person name="Attwood G.T."/>
        </authorList>
    </citation>
    <scope>NUCLEOTIDE SEQUENCE [LARGE SCALE GENOMIC DNA]</scope>
    <source>
        <strain evidence="2">MB2003</strain>
    </source>
</reference>
<dbReference type="EMBL" id="CP017831">
    <property type="protein sequence ID" value="AOZ97420.1"/>
    <property type="molecule type" value="Genomic_DNA"/>
</dbReference>
<name>A0A1D9P4C1_9FIRM</name>
<gene>
    <name evidence="1" type="ORF">bhn_I2388</name>
</gene>
<dbReference type="SUPFAM" id="SSF53448">
    <property type="entry name" value="Nucleotide-diphospho-sugar transferases"/>
    <property type="match status" value="1"/>
</dbReference>
<evidence type="ECO:0000313" key="1">
    <source>
        <dbReference type="EMBL" id="AOZ97420.1"/>
    </source>
</evidence>
<dbReference type="Proteomes" id="UP000179284">
    <property type="component" value="Chromosome I"/>
</dbReference>
<dbReference type="PANTHER" id="PTHR12224:SF0">
    <property type="entry name" value="BETA-1,4-MANNOSYL-GLYCOPROTEIN 4-BETA-N-ACETYLGLUCOSAMINYLTRANSFERASE"/>
    <property type="match status" value="1"/>
</dbReference>
<dbReference type="KEGG" id="bhu:bhn_I2388"/>
<dbReference type="InterPro" id="IPR006813">
    <property type="entry name" value="Glyco_trans_17"/>
</dbReference>
<dbReference type="PANTHER" id="PTHR12224">
    <property type="entry name" value="BETA-1,4-MANNOSYL-GLYCOPROTEIN BETA-1,4-N-ACETYLGLUCOSAMINYL-TRANSFERASE"/>
    <property type="match status" value="1"/>
</dbReference>
<sequence length="318" mass="37207">MVYDLIPFFNELDILKLRLNILNPYVDKFIIEEATTTFSGEPKELCFEKNRDMFKEFLDKIIYVVVDEDQDFKVTHERDYFQKNHLTKGLDEVDATEDDVIIFGDADEIPNPEVLTKIIETFDKHKVYHLAQRNFYVYVNNEERSGRLLSITGEFPEIAEIDRKWLGTKITSILNIPKEGIVRLRDLISVCDERSVRVADGGWHFGYMGGCKENNPAKRIGVKVKAAAHQELNDKEILAETMDHLVLGQDIFGRNAKFERCEVDETYPEYLREHLSEYSHLVMPKVTALSRTYHYLDITAGRFCRKAFRKIKRIITRR</sequence>